<dbReference type="InterPro" id="IPR020904">
    <property type="entry name" value="Sc_DH/Rdtase_CS"/>
</dbReference>
<dbReference type="AlphaFoldDB" id="A0A6A6CFL5"/>
<dbReference type="EMBL" id="ML993598">
    <property type="protein sequence ID" value="KAF2165935.1"/>
    <property type="molecule type" value="Genomic_DNA"/>
</dbReference>
<dbReference type="SMART" id="SM00822">
    <property type="entry name" value="PKS_KR"/>
    <property type="match status" value="1"/>
</dbReference>
<name>A0A6A6CFL5_ZASCE</name>
<dbReference type="Gene3D" id="3.40.50.720">
    <property type="entry name" value="NAD(P)-binding Rossmann-like Domain"/>
    <property type="match status" value="1"/>
</dbReference>
<dbReference type="Proteomes" id="UP000799537">
    <property type="component" value="Unassembled WGS sequence"/>
</dbReference>
<accession>A0A6A6CFL5</accession>
<dbReference type="PRINTS" id="PR00081">
    <property type="entry name" value="GDHRDH"/>
</dbReference>
<dbReference type="PANTHER" id="PTHR42901">
    <property type="entry name" value="ALCOHOL DEHYDROGENASE"/>
    <property type="match status" value="1"/>
</dbReference>
<dbReference type="InterPro" id="IPR057326">
    <property type="entry name" value="KR_dom"/>
</dbReference>
<sequence length="301" mass="32953">MLTVPRPVKTYHRSTYDRIALENTGFVGIGKTVLVTGGATGIGFATAKAFAKAGVKRVVLVARSKDTLQRAKDELKSSFPNTETLTYADSVTDHSSMAQIFDELKDIDILLLSAFQTHEQSLPQDVDTSRLQETFATNVMASFELVKLFLNLPAPTSGGQKTVLNVTSAAAQTYIPGAVGYCASKAATIQIMQHFAIAQASKPPHERVRFYSYHPGVVITESYRAYAQASGIDDIEKFNAENGVVHEEIELPADFAVWLAGPQSDFLSGRYVWAEWDVDELVALKERVERESGFLTIGLVL</sequence>
<evidence type="ECO:0000256" key="2">
    <source>
        <dbReference type="ARBA" id="ARBA00022857"/>
    </source>
</evidence>
<dbReference type="GO" id="GO:0016491">
    <property type="term" value="F:oxidoreductase activity"/>
    <property type="evidence" value="ECO:0007669"/>
    <property type="project" value="UniProtKB-KW"/>
</dbReference>
<evidence type="ECO:0000259" key="4">
    <source>
        <dbReference type="SMART" id="SM00822"/>
    </source>
</evidence>
<dbReference type="Pfam" id="PF00106">
    <property type="entry name" value="adh_short"/>
    <property type="match status" value="1"/>
</dbReference>
<dbReference type="InterPro" id="IPR002347">
    <property type="entry name" value="SDR_fam"/>
</dbReference>
<keyword evidence="3" id="KW-0560">Oxidoreductase</keyword>
<dbReference type="RefSeq" id="XP_033666824.1">
    <property type="nucleotide sequence ID" value="XM_033817146.1"/>
</dbReference>
<dbReference type="GeneID" id="54570418"/>
<gene>
    <name evidence="5" type="ORF">M409DRAFT_66880</name>
</gene>
<evidence type="ECO:0000256" key="3">
    <source>
        <dbReference type="ARBA" id="ARBA00023002"/>
    </source>
</evidence>
<keyword evidence="6" id="KW-1185">Reference proteome</keyword>
<evidence type="ECO:0000256" key="1">
    <source>
        <dbReference type="ARBA" id="ARBA00006484"/>
    </source>
</evidence>
<dbReference type="InterPro" id="IPR036291">
    <property type="entry name" value="NAD(P)-bd_dom_sf"/>
</dbReference>
<keyword evidence="2" id="KW-0521">NADP</keyword>
<dbReference type="OrthoDB" id="1933717at2759"/>
<dbReference type="SUPFAM" id="SSF51735">
    <property type="entry name" value="NAD(P)-binding Rossmann-fold domains"/>
    <property type="match status" value="1"/>
</dbReference>
<dbReference type="PANTHER" id="PTHR42901:SF1">
    <property type="entry name" value="ALCOHOL DEHYDROGENASE"/>
    <property type="match status" value="1"/>
</dbReference>
<reference evidence="5" key="1">
    <citation type="journal article" date="2020" name="Stud. Mycol.">
        <title>101 Dothideomycetes genomes: a test case for predicting lifestyles and emergence of pathogens.</title>
        <authorList>
            <person name="Haridas S."/>
            <person name="Albert R."/>
            <person name="Binder M."/>
            <person name="Bloem J."/>
            <person name="Labutti K."/>
            <person name="Salamov A."/>
            <person name="Andreopoulos B."/>
            <person name="Baker S."/>
            <person name="Barry K."/>
            <person name="Bills G."/>
            <person name="Bluhm B."/>
            <person name="Cannon C."/>
            <person name="Castanera R."/>
            <person name="Culley D."/>
            <person name="Daum C."/>
            <person name="Ezra D."/>
            <person name="Gonzalez J."/>
            <person name="Henrissat B."/>
            <person name="Kuo A."/>
            <person name="Liang C."/>
            <person name="Lipzen A."/>
            <person name="Lutzoni F."/>
            <person name="Magnuson J."/>
            <person name="Mondo S."/>
            <person name="Nolan M."/>
            <person name="Ohm R."/>
            <person name="Pangilinan J."/>
            <person name="Park H.-J."/>
            <person name="Ramirez L."/>
            <person name="Alfaro M."/>
            <person name="Sun H."/>
            <person name="Tritt A."/>
            <person name="Yoshinaga Y."/>
            <person name="Zwiers L.-H."/>
            <person name="Turgeon B."/>
            <person name="Goodwin S."/>
            <person name="Spatafora J."/>
            <person name="Crous P."/>
            <person name="Grigoriev I."/>
        </authorList>
    </citation>
    <scope>NUCLEOTIDE SEQUENCE</scope>
    <source>
        <strain evidence="5">ATCC 36951</strain>
    </source>
</reference>
<organism evidence="5 6">
    <name type="scientific">Zasmidium cellare ATCC 36951</name>
    <dbReference type="NCBI Taxonomy" id="1080233"/>
    <lineage>
        <taxon>Eukaryota</taxon>
        <taxon>Fungi</taxon>
        <taxon>Dikarya</taxon>
        <taxon>Ascomycota</taxon>
        <taxon>Pezizomycotina</taxon>
        <taxon>Dothideomycetes</taxon>
        <taxon>Dothideomycetidae</taxon>
        <taxon>Mycosphaerellales</taxon>
        <taxon>Mycosphaerellaceae</taxon>
        <taxon>Zasmidium</taxon>
    </lineage>
</organism>
<evidence type="ECO:0000313" key="5">
    <source>
        <dbReference type="EMBL" id="KAF2165935.1"/>
    </source>
</evidence>
<evidence type="ECO:0000313" key="6">
    <source>
        <dbReference type="Proteomes" id="UP000799537"/>
    </source>
</evidence>
<feature type="domain" description="Ketoreductase" evidence="4">
    <location>
        <begin position="31"/>
        <end position="235"/>
    </location>
</feature>
<protein>
    <recommendedName>
        <fullName evidence="4">Ketoreductase domain-containing protein</fullName>
    </recommendedName>
</protein>
<comment type="similarity">
    <text evidence="1">Belongs to the short-chain dehydrogenases/reductases (SDR) family.</text>
</comment>
<proteinExistence type="inferred from homology"/>
<dbReference type="PROSITE" id="PS00061">
    <property type="entry name" value="ADH_SHORT"/>
    <property type="match status" value="1"/>
</dbReference>